<feature type="transmembrane region" description="Helical" evidence="6">
    <location>
        <begin position="312"/>
        <end position="330"/>
    </location>
</feature>
<dbReference type="InterPro" id="IPR020846">
    <property type="entry name" value="MFS_dom"/>
</dbReference>
<feature type="transmembrane region" description="Helical" evidence="6">
    <location>
        <begin position="29"/>
        <end position="46"/>
    </location>
</feature>
<dbReference type="PANTHER" id="PTHR42718:SF49">
    <property type="entry name" value="EXPORT PROTEIN"/>
    <property type="match status" value="1"/>
</dbReference>
<dbReference type="InterPro" id="IPR005829">
    <property type="entry name" value="Sugar_transporter_CS"/>
</dbReference>
<keyword evidence="9" id="KW-1185">Reference proteome</keyword>
<feature type="transmembrane region" description="Helical" evidence="6">
    <location>
        <begin position="202"/>
        <end position="223"/>
    </location>
</feature>
<keyword evidence="3 6" id="KW-1133">Transmembrane helix</keyword>
<comment type="subcellular location">
    <subcellularLocation>
        <location evidence="1">Cell membrane</location>
        <topology evidence="1">Multi-pass membrane protein</topology>
    </subcellularLocation>
</comment>
<feature type="transmembrane region" description="Helical" evidence="6">
    <location>
        <begin position="177"/>
        <end position="196"/>
    </location>
</feature>
<organism evidence="8 9">
    <name type="scientific">Streptomyces roseochromogenus subsp. oscitans DS 12.976</name>
    <dbReference type="NCBI Taxonomy" id="1352936"/>
    <lineage>
        <taxon>Bacteria</taxon>
        <taxon>Bacillati</taxon>
        <taxon>Actinomycetota</taxon>
        <taxon>Actinomycetes</taxon>
        <taxon>Kitasatosporales</taxon>
        <taxon>Streptomycetaceae</taxon>
        <taxon>Streptomyces</taxon>
    </lineage>
</organism>
<dbReference type="Gene3D" id="1.20.1250.20">
    <property type="entry name" value="MFS general substrate transporter like domains"/>
    <property type="match status" value="1"/>
</dbReference>
<dbReference type="AlphaFoldDB" id="V6KRX2"/>
<feature type="transmembrane region" description="Helical" evidence="6">
    <location>
        <begin position="276"/>
        <end position="300"/>
    </location>
</feature>
<accession>V6KRX2</accession>
<feature type="transmembrane region" description="Helical" evidence="6">
    <location>
        <begin position="145"/>
        <end position="165"/>
    </location>
</feature>
<comment type="caution">
    <text evidence="8">The sequence shown here is derived from an EMBL/GenBank/DDBJ whole genome shotgun (WGS) entry which is preliminary data.</text>
</comment>
<dbReference type="GO" id="GO:0005886">
    <property type="term" value="C:plasma membrane"/>
    <property type="evidence" value="ECO:0007669"/>
    <property type="project" value="UniProtKB-SubCell"/>
</dbReference>
<feature type="transmembrane region" description="Helical" evidence="6">
    <location>
        <begin position="408"/>
        <end position="430"/>
    </location>
</feature>
<protein>
    <recommendedName>
        <fullName evidence="7">Major facilitator superfamily (MFS) profile domain-containing protein</fullName>
    </recommendedName>
</protein>
<dbReference type="PATRIC" id="fig|1352936.5.peg.1800"/>
<dbReference type="Gene3D" id="1.20.1720.10">
    <property type="entry name" value="Multidrug resistance protein D"/>
    <property type="match status" value="1"/>
</dbReference>
<proteinExistence type="predicted"/>
<feature type="transmembrane region" description="Helical" evidence="6">
    <location>
        <begin position="58"/>
        <end position="76"/>
    </location>
</feature>
<evidence type="ECO:0000313" key="9">
    <source>
        <dbReference type="Proteomes" id="UP000017984"/>
    </source>
</evidence>
<reference evidence="8 9" key="1">
    <citation type="journal article" date="2014" name="Genome Announc.">
        <title>Draft Genome Sequence of Streptomyces roseochromogenes subsp. oscitans DS 12.976, Producer of the Aminocoumarin Antibiotic Clorobiocin.</title>
        <authorList>
            <person name="Ruckert C."/>
            <person name="Kalinowski J."/>
            <person name="Heide L."/>
            <person name="Apel A.K."/>
        </authorList>
    </citation>
    <scope>NUCLEOTIDE SEQUENCE [LARGE SCALE GENOMIC DNA]</scope>
    <source>
        <strain evidence="8 9">DS 12.976</strain>
    </source>
</reference>
<dbReference type="InterPro" id="IPR011701">
    <property type="entry name" value="MFS"/>
</dbReference>
<feature type="transmembrane region" description="Helical" evidence="6">
    <location>
        <begin position="244"/>
        <end position="270"/>
    </location>
</feature>
<feature type="transmembrane region" description="Helical" evidence="6">
    <location>
        <begin position="82"/>
        <end position="103"/>
    </location>
</feature>
<keyword evidence="2 6" id="KW-0812">Transmembrane</keyword>
<evidence type="ECO:0000256" key="1">
    <source>
        <dbReference type="ARBA" id="ARBA00004651"/>
    </source>
</evidence>
<feature type="transmembrane region" description="Helical" evidence="6">
    <location>
        <begin position="342"/>
        <end position="360"/>
    </location>
</feature>
<dbReference type="CDD" id="cd17321">
    <property type="entry name" value="MFS_MMR_MDR_like"/>
    <property type="match status" value="1"/>
</dbReference>
<name>V6KRX2_STRRC</name>
<evidence type="ECO:0000256" key="2">
    <source>
        <dbReference type="ARBA" id="ARBA00022692"/>
    </source>
</evidence>
<keyword evidence="4 6" id="KW-0472">Membrane</keyword>
<evidence type="ECO:0000256" key="3">
    <source>
        <dbReference type="ARBA" id="ARBA00022989"/>
    </source>
</evidence>
<dbReference type="InterPro" id="IPR036259">
    <property type="entry name" value="MFS_trans_sf"/>
</dbReference>
<dbReference type="PANTHER" id="PTHR42718">
    <property type="entry name" value="MAJOR FACILITATOR SUPERFAMILY MULTIDRUG TRANSPORTER MFSC"/>
    <property type="match status" value="1"/>
</dbReference>
<evidence type="ECO:0000259" key="7">
    <source>
        <dbReference type="PROSITE" id="PS50850"/>
    </source>
</evidence>
<feature type="transmembrane region" description="Helical" evidence="6">
    <location>
        <begin position="115"/>
        <end position="133"/>
    </location>
</feature>
<dbReference type="SUPFAM" id="SSF103473">
    <property type="entry name" value="MFS general substrate transporter"/>
    <property type="match status" value="1"/>
</dbReference>
<evidence type="ECO:0000256" key="4">
    <source>
        <dbReference type="ARBA" id="ARBA00023136"/>
    </source>
</evidence>
<dbReference type="Proteomes" id="UP000017984">
    <property type="component" value="Chromosome"/>
</dbReference>
<feature type="domain" description="Major facilitator superfamily (MFS) profile" evidence="7">
    <location>
        <begin position="1"/>
        <end position="435"/>
    </location>
</feature>
<dbReference type="GO" id="GO:0022857">
    <property type="term" value="F:transmembrane transporter activity"/>
    <property type="evidence" value="ECO:0007669"/>
    <property type="project" value="InterPro"/>
</dbReference>
<dbReference type="PROSITE" id="PS00216">
    <property type="entry name" value="SUGAR_TRANSPORT_1"/>
    <property type="match status" value="1"/>
</dbReference>
<dbReference type="HOGENOM" id="CLU_000960_28_2_11"/>
<feature type="transmembrane region" description="Helical" evidence="6">
    <location>
        <begin position="372"/>
        <end position="396"/>
    </location>
</feature>
<evidence type="ECO:0000256" key="6">
    <source>
        <dbReference type="SAM" id="Phobius"/>
    </source>
</evidence>
<dbReference type="EMBL" id="AWQX01000066">
    <property type="protein sequence ID" value="EST34882.1"/>
    <property type="molecule type" value="Genomic_DNA"/>
</dbReference>
<dbReference type="PROSITE" id="PS50850">
    <property type="entry name" value="MFS"/>
    <property type="match status" value="1"/>
</dbReference>
<sequence length="436" mass="45136">MTFIDETGVGVALAVIHRELHTSRAGTHWVMNAYMLTLAALVAAGGRLSDLYGRRRTFAAGLTVFGLGSLLCATAPGLTWLITWRAVQGCGAALLIPTALAIVSQTFPPAERGRAVGAYIGAASVFYVIGPVLTGALVDQISWRAVFWINVPIACAVGVIVAAVIPRDIRSPRRERLDLPGLATSAAGLAALVIALMQGPSWGWSSLPTVLLYVAAVVLSAAFTLTELRRPAPLFNLAILRDTVFAGAVAMVFLVYVVYLGLIVFAPLFLQHEAGLRPLMAGLALAVALGPIIAVAPLTGRVVDRAGPRRPALITGLTAIAAFSWLAIAAPARSLPWTVPALLLYGISVPAVYNCAVTAAQNRVTDEQRGQASGIITSAAQTGATIGVAVIGAVVAPVSDSADYTTTGFQAGFTTCAGFSALLALLALALPRTPSP</sequence>
<evidence type="ECO:0000313" key="8">
    <source>
        <dbReference type="EMBL" id="EST34882.1"/>
    </source>
</evidence>
<keyword evidence="5" id="KW-0046">Antibiotic resistance</keyword>
<evidence type="ECO:0000256" key="5">
    <source>
        <dbReference type="ARBA" id="ARBA00023251"/>
    </source>
</evidence>
<dbReference type="Pfam" id="PF07690">
    <property type="entry name" value="MFS_1"/>
    <property type="match status" value="1"/>
</dbReference>
<gene>
    <name evidence="8" type="ORF">M878_08440</name>
</gene>
<dbReference type="GO" id="GO:0046677">
    <property type="term" value="P:response to antibiotic"/>
    <property type="evidence" value="ECO:0007669"/>
    <property type="project" value="UniProtKB-KW"/>
</dbReference>